<organism evidence="1 2">
    <name type="scientific">Algoriphagus boritolerans DSM 17298 = JCM 18970</name>
    <dbReference type="NCBI Taxonomy" id="1120964"/>
    <lineage>
        <taxon>Bacteria</taxon>
        <taxon>Pseudomonadati</taxon>
        <taxon>Bacteroidota</taxon>
        <taxon>Cytophagia</taxon>
        <taxon>Cytophagales</taxon>
        <taxon>Cyclobacteriaceae</taxon>
        <taxon>Algoriphagus</taxon>
    </lineage>
</organism>
<dbReference type="AlphaFoldDB" id="A0A1H5YJX4"/>
<sequence>MNRSQVLQFLVEAEAFLIYPKMRDGDQSNKWNSKKRKLLIDFFQDLDSNFPILF</sequence>
<accession>A0A1H5YJX4</accession>
<gene>
    <name evidence="1" type="ORF">SAMN03080598_03031</name>
</gene>
<keyword evidence="2" id="KW-1185">Reference proteome</keyword>
<dbReference type="EMBL" id="FNVR01000019">
    <property type="protein sequence ID" value="SEG23837.1"/>
    <property type="molecule type" value="Genomic_DNA"/>
</dbReference>
<proteinExistence type="predicted"/>
<evidence type="ECO:0000313" key="2">
    <source>
        <dbReference type="Proteomes" id="UP000236736"/>
    </source>
</evidence>
<protein>
    <submittedName>
        <fullName evidence="1">Uncharacterized protein</fullName>
    </submittedName>
</protein>
<dbReference type="Proteomes" id="UP000236736">
    <property type="component" value="Unassembled WGS sequence"/>
</dbReference>
<evidence type="ECO:0000313" key="1">
    <source>
        <dbReference type="EMBL" id="SEG23837.1"/>
    </source>
</evidence>
<name>A0A1H5YJX4_9BACT</name>
<reference evidence="2" key="1">
    <citation type="submission" date="2016-10" db="EMBL/GenBank/DDBJ databases">
        <authorList>
            <person name="Varghese N."/>
            <person name="Submissions S."/>
        </authorList>
    </citation>
    <scope>NUCLEOTIDE SEQUENCE [LARGE SCALE GENOMIC DNA]</scope>
    <source>
        <strain evidence="2">DSM 17298</strain>
    </source>
</reference>